<feature type="compositionally biased region" description="Basic and acidic residues" evidence="1">
    <location>
        <begin position="22"/>
        <end position="36"/>
    </location>
</feature>
<name>A0A5C3LU98_9AGAR</name>
<gene>
    <name evidence="2" type="ORF">BDQ12DRAFT_725508</name>
</gene>
<evidence type="ECO:0000313" key="2">
    <source>
        <dbReference type="EMBL" id="TFK35963.1"/>
    </source>
</evidence>
<reference evidence="2 3" key="1">
    <citation type="journal article" date="2019" name="Nat. Ecol. Evol.">
        <title>Megaphylogeny resolves global patterns of mushroom evolution.</title>
        <authorList>
            <person name="Varga T."/>
            <person name="Krizsan K."/>
            <person name="Foldi C."/>
            <person name="Dima B."/>
            <person name="Sanchez-Garcia M."/>
            <person name="Sanchez-Ramirez S."/>
            <person name="Szollosi G.J."/>
            <person name="Szarkandi J.G."/>
            <person name="Papp V."/>
            <person name="Albert L."/>
            <person name="Andreopoulos W."/>
            <person name="Angelini C."/>
            <person name="Antonin V."/>
            <person name="Barry K.W."/>
            <person name="Bougher N.L."/>
            <person name="Buchanan P."/>
            <person name="Buyck B."/>
            <person name="Bense V."/>
            <person name="Catcheside P."/>
            <person name="Chovatia M."/>
            <person name="Cooper J."/>
            <person name="Damon W."/>
            <person name="Desjardin D."/>
            <person name="Finy P."/>
            <person name="Geml J."/>
            <person name="Haridas S."/>
            <person name="Hughes K."/>
            <person name="Justo A."/>
            <person name="Karasinski D."/>
            <person name="Kautmanova I."/>
            <person name="Kiss B."/>
            <person name="Kocsube S."/>
            <person name="Kotiranta H."/>
            <person name="LaButti K.M."/>
            <person name="Lechner B.E."/>
            <person name="Liimatainen K."/>
            <person name="Lipzen A."/>
            <person name="Lukacs Z."/>
            <person name="Mihaltcheva S."/>
            <person name="Morgado L.N."/>
            <person name="Niskanen T."/>
            <person name="Noordeloos M.E."/>
            <person name="Ohm R.A."/>
            <person name="Ortiz-Santana B."/>
            <person name="Ovrebo C."/>
            <person name="Racz N."/>
            <person name="Riley R."/>
            <person name="Savchenko A."/>
            <person name="Shiryaev A."/>
            <person name="Soop K."/>
            <person name="Spirin V."/>
            <person name="Szebenyi C."/>
            <person name="Tomsovsky M."/>
            <person name="Tulloss R.E."/>
            <person name="Uehling J."/>
            <person name="Grigoriev I.V."/>
            <person name="Vagvolgyi C."/>
            <person name="Papp T."/>
            <person name="Martin F.M."/>
            <person name="Miettinen O."/>
            <person name="Hibbett D.S."/>
            <person name="Nagy L.G."/>
        </authorList>
    </citation>
    <scope>NUCLEOTIDE SEQUENCE [LARGE SCALE GENOMIC DNA]</scope>
    <source>
        <strain evidence="2 3">CBS 166.37</strain>
    </source>
</reference>
<sequence length="105" mass="11030">MPAEGRNVRPAAAAGPPTPVDSDDHPPDSEGHRSPAGERPSAPADNGLCPSTPPADNGLCFRSTSTGADVQETSPDVVVGLSPPPYRFPPLPPMLLLLRRQLNRF</sequence>
<feature type="region of interest" description="Disordered" evidence="1">
    <location>
        <begin position="1"/>
        <end position="76"/>
    </location>
</feature>
<organism evidence="2 3">
    <name type="scientific">Crucibulum laeve</name>
    <dbReference type="NCBI Taxonomy" id="68775"/>
    <lineage>
        <taxon>Eukaryota</taxon>
        <taxon>Fungi</taxon>
        <taxon>Dikarya</taxon>
        <taxon>Basidiomycota</taxon>
        <taxon>Agaricomycotina</taxon>
        <taxon>Agaricomycetes</taxon>
        <taxon>Agaricomycetidae</taxon>
        <taxon>Agaricales</taxon>
        <taxon>Agaricineae</taxon>
        <taxon>Nidulariaceae</taxon>
        <taxon>Crucibulum</taxon>
    </lineage>
</organism>
<accession>A0A5C3LU98</accession>
<keyword evidence="3" id="KW-1185">Reference proteome</keyword>
<evidence type="ECO:0000313" key="3">
    <source>
        <dbReference type="Proteomes" id="UP000308652"/>
    </source>
</evidence>
<dbReference type="Proteomes" id="UP000308652">
    <property type="component" value="Unassembled WGS sequence"/>
</dbReference>
<dbReference type="AlphaFoldDB" id="A0A5C3LU98"/>
<feature type="compositionally biased region" description="Polar residues" evidence="1">
    <location>
        <begin position="62"/>
        <end position="74"/>
    </location>
</feature>
<protein>
    <submittedName>
        <fullName evidence="2">Uncharacterized protein</fullName>
    </submittedName>
</protein>
<proteinExistence type="predicted"/>
<dbReference type="EMBL" id="ML213617">
    <property type="protein sequence ID" value="TFK35963.1"/>
    <property type="molecule type" value="Genomic_DNA"/>
</dbReference>
<evidence type="ECO:0000256" key="1">
    <source>
        <dbReference type="SAM" id="MobiDB-lite"/>
    </source>
</evidence>